<evidence type="ECO:0000313" key="1">
    <source>
        <dbReference type="EMBL" id="KKQ35652.1"/>
    </source>
</evidence>
<dbReference type="Proteomes" id="UP000034852">
    <property type="component" value="Unassembled WGS sequence"/>
</dbReference>
<sequence>MPINILLFYIMDTPFFQLVQEGPSQGETVETRLPLRLAFSSSQPDLPRLRNAFNPPSVDYFKTGNIYAYRDYANLTDQYVSYNLDLFYSRETANLPFGLQDDRNVHEKKGFTHIEHLLEAYPDAEMILHLGRDFHKTPTRTEINTYIGLDNSHRVVFCLEESSARPPGSIRVPITYKLIDRDGQFEKTLTPSSFMYIGEGVLIHNIKEQGEEEQDEKVSLDPTQLIEGYLQAFNEVLA</sequence>
<reference evidence="1 2" key="1">
    <citation type="journal article" date="2015" name="Nature">
        <title>rRNA introns, odd ribosomes, and small enigmatic genomes across a large radiation of phyla.</title>
        <authorList>
            <person name="Brown C.T."/>
            <person name="Hug L.A."/>
            <person name="Thomas B.C."/>
            <person name="Sharon I."/>
            <person name="Castelle C.J."/>
            <person name="Singh A."/>
            <person name="Wilkins M.J."/>
            <person name="Williams K.H."/>
            <person name="Banfield J.F."/>
        </authorList>
    </citation>
    <scope>NUCLEOTIDE SEQUENCE [LARGE SCALE GENOMIC DNA]</scope>
</reference>
<proteinExistence type="predicted"/>
<dbReference type="AlphaFoldDB" id="A0A0G0H0D6"/>
<gene>
    <name evidence="1" type="ORF">US52_C0019G0004</name>
</gene>
<name>A0A0G0H0D6_9BACT</name>
<protein>
    <submittedName>
        <fullName evidence="1">Uncharacterized protein</fullName>
    </submittedName>
</protein>
<dbReference type="EMBL" id="LBTH01000019">
    <property type="protein sequence ID" value="KKQ35652.1"/>
    <property type="molecule type" value="Genomic_DNA"/>
</dbReference>
<evidence type="ECO:0000313" key="2">
    <source>
        <dbReference type="Proteomes" id="UP000034852"/>
    </source>
</evidence>
<accession>A0A0G0H0D6</accession>
<organism evidence="1 2">
    <name type="scientific">candidate division WS6 bacterium GW2011_GWA2_37_6</name>
    <dbReference type="NCBI Taxonomy" id="1619087"/>
    <lineage>
        <taxon>Bacteria</taxon>
        <taxon>Candidatus Dojkabacteria</taxon>
    </lineage>
</organism>
<comment type="caution">
    <text evidence="1">The sequence shown here is derived from an EMBL/GenBank/DDBJ whole genome shotgun (WGS) entry which is preliminary data.</text>
</comment>